<reference evidence="2 3" key="1">
    <citation type="submission" date="2014-04" db="EMBL/GenBank/DDBJ databases">
        <title>Evolutionary Origins and Diversification of the Mycorrhizal Mutualists.</title>
        <authorList>
            <consortium name="DOE Joint Genome Institute"/>
            <consortium name="Mycorrhizal Genomics Consortium"/>
            <person name="Kohler A."/>
            <person name="Kuo A."/>
            <person name="Nagy L.G."/>
            <person name="Floudas D."/>
            <person name="Copeland A."/>
            <person name="Barry K.W."/>
            <person name="Cichocki N."/>
            <person name="Veneault-Fourrey C."/>
            <person name="LaButti K."/>
            <person name="Lindquist E.A."/>
            <person name="Lipzen A."/>
            <person name="Lundell T."/>
            <person name="Morin E."/>
            <person name="Murat C."/>
            <person name="Riley R."/>
            <person name="Ohm R."/>
            <person name="Sun H."/>
            <person name="Tunlid A."/>
            <person name="Henrissat B."/>
            <person name="Grigoriev I.V."/>
            <person name="Hibbett D.S."/>
            <person name="Martin F."/>
        </authorList>
    </citation>
    <scope>NUCLEOTIDE SEQUENCE [LARGE SCALE GENOMIC DNA]</scope>
    <source>
        <strain evidence="2 3">Koide BX008</strain>
    </source>
</reference>
<dbReference type="InterPro" id="IPR000182">
    <property type="entry name" value="GNAT_dom"/>
</dbReference>
<organism evidence="2 3">
    <name type="scientific">Amanita muscaria (strain Koide BX008)</name>
    <dbReference type="NCBI Taxonomy" id="946122"/>
    <lineage>
        <taxon>Eukaryota</taxon>
        <taxon>Fungi</taxon>
        <taxon>Dikarya</taxon>
        <taxon>Basidiomycota</taxon>
        <taxon>Agaricomycotina</taxon>
        <taxon>Agaricomycetes</taxon>
        <taxon>Agaricomycetidae</taxon>
        <taxon>Agaricales</taxon>
        <taxon>Pluteineae</taxon>
        <taxon>Amanitaceae</taxon>
        <taxon>Amanita</taxon>
    </lineage>
</organism>
<dbReference type="GO" id="GO:0016747">
    <property type="term" value="F:acyltransferase activity, transferring groups other than amino-acyl groups"/>
    <property type="evidence" value="ECO:0007669"/>
    <property type="project" value="InterPro"/>
</dbReference>
<dbReference type="InterPro" id="IPR050276">
    <property type="entry name" value="MshD_Acetyltransferase"/>
</dbReference>
<dbReference type="PANTHER" id="PTHR43617">
    <property type="entry name" value="L-AMINO ACID N-ACETYLTRANSFERASE"/>
    <property type="match status" value="1"/>
</dbReference>
<keyword evidence="3" id="KW-1185">Reference proteome</keyword>
<proteinExistence type="predicted"/>
<protein>
    <recommendedName>
        <fullName evidence="1">N-acetyltransferase domain-containing protein</fullName>
    </recommendedName>
</protein>
<accession>A0A0C2TLU7</accession>
<dbReference type="InParanoid" id="A0A0C2TLU7"/>
<dbReference type="Pfam" id="PF00583">
    <property type="entry name" value="Acetyltransf_1"/>
    <property type="match status" value="1"/>
</dbReference>
<gene>
    <name evidence="2" type="ORF">M378DRAFT_158607</name>
</gene>
<dbReference type="InterPro" id="IPR016181">
    <property type="entry name" value="Acyl_CoA_acyltransferase"/>
</dbReference>
<sequence>MYWSHASHRPSCSMSLIIRKATEQDSPALSRICLSTADAGETAEPLHKYGELPGLIWSVPYVKLPTTWAFVLVDEAIKDEIGEGLVVGYVIGTSDTIAFEQYAAEHWWPVQAAEYPLSLISGARSGDERCIKLLHNMYTAGAANLEFASAHMHINILKEYRGKQWGRKLVGRAVEYLKELGVRGDGVWLGIDSRNDNARKFYERIGFKPIPGADDCQFGLRFADWKM</sequence>
<dbReference type="STRING" id="946122.A0A0C2TLU7"/>
<name>A0A0C2TLU7_AMAMK</name>
<dbReference type="Gene3D" id="3.40.630.30">
    <property type="match status" value="1"/>
</dbReference>
<dbReference type="OrthoDB" id="9975416at2759"/>
<dbReference type="HOGENOM" id="CLU_086044_1_0_1"/>
<dbReference type="Proteomes" id="UP000054549">
    <property type="component" value="Unassembled WGS sequence"/>
</dbReference>
<evidence type="ECO:0000313" key="3">
    <source>
        <dbReference type="Proteomes" id="UP000054549"/>
    </source>
</evidence>
<dbReference type="SUPFAM" id="SSF55729">
    <property type="entry name" value="Acyl-CoA N-acyltransferases (Nat)"/>
    <property type="match status" value="1"/>
</dbReference>
<evidence type="ECO:0000313" key="2">
    <source>
        <dbReference type="EMBL" id="KIL68094.1"/>
    </source>
</evidence>
<dbReference type="PROSITE" id="PS51186">
    <property type="entry name" value="GNAT"/>
    <property type="match status" value="1"/>
</dbReference>
<feature type="domain" description="N-acetyltransferase" evidence="1">
    <location>
        <begin position="86"/>
        <end position="227"/>
    </location>
</feature>
<dbReference type="EMBL" id="KN818229">
    <property type="protein sequence ID" value="KIL68094.1"/>
    <property type="molecule type" value="Genomic_DNA"/>
</dbReference>
<evidence type="ECO:0000259" key="1">
    <source>
        <dbReference type="PROSITE" id="PS51186"/>
    </source>
</evidence>
<dbReference type="AlphaFoldDB" id="A0A0C2TLU7"/>